<proteinExistence type="predicted"/>
<accession>U6GZX3</accession>
<name>U6GZX3_9EIME</name>
<sequence>MWVPAASQEGMEVLFMVSWCVLHEVGVYDFVATWGPAIANGVEGLRWVDCVVGSSVGRGHWGEAGQRCLVMQFGAETKGSGRGTLSWRDALGGLCIVKGLRGGVAGSLQSTVRQPVLLKVFGAWVGLYEFEARRAPGSAARWAAFFFQYRAETKAVSIVSGAGCRHGRVLKDLYASLRGAQAYFVEAELKGCGDWILWWGKTSRVARLDETCDLSGAAVCFVTVELRELLSGFSSRDEASESKEVEERSGMGVRWRNFGALALQGLKGYEDRRGAALLGGG</sequence>
<reference evidence="1" key="2">
    <citation type="submission" date="2013-10" db="EMBL/GenBank/DDBJ databases">
        <authorList>
            <person name="Aslett M."/>
        </authorList>
    </citation>
    <scope>NUCLEOTIDE SEQUENCE [LARGE SCALE GENOMIC DNA]</scope>
    <source>
        <strain evidence="1">Houghton</strain>
    </source>
</reference>
<gene>
    <name evidence="1" type="ORF">EPH_0052790</name>
</gene>
<dbReference type="Proteomes" id="UP000018201">
    <property type="component" value="Unassembled WGS sequence"/>
</dbReference>
<organism evidence="1 2">
    <name type="scientific">Eimeria praecox</name>
    <dbReference type="NCBI Taxonomy" id="51316"/>
    <lineage>
        <taxon>Eukaryota</taxon>
        <taxon>Sar</taxon>
        <taxon>Alveolata</taxon>
        <taxon>Apicomplexa</taxon>
        <taxon>Conoidasida</taxon>
        <taxon>Coccidia</taxon>
        <taxon>Eucoccidiorida</taxon>
        <taxon>Eimeriorina</taxon>
        <taxon>Eimeriidae</taxon>
        <taxon>Eimeria</taxon>
    </lineage>
</organism>
<dbReference type="AlphaFoldDB" id="U6GZX3"/>
<protein>
    <submittedName>
        <fullName evidence="1">Uncharacterized protein</fullName>
    </submittedName>
</protein>
<keyword evidence="2" id="KW-1185">Reference proteome</keyword>
<dbReference type="EMBL" id="HG693452">
    <property type="protein sequence ID" value="CDI85152.1"/>
    <property type="molecule type" value="Genomic_DNA"/>
</dbReference>
<reference evidence="1" key="1">
    <citation type="submission" date="2013-10" db="EMBL/GenBank/DDBJ databases">
        <title>Genomic analysis of the causative agents of coccidiosis in chickens.</title>
        <authorList>
            <person name="Reid A.J."/>
            <person name="Blake D."/>
            <person name="Billington K."/>
            <person name="Browne H."/>
            <person name="Dunn M."/>
            <person name="Hung S."/>
            <person name="Kawahara F."/>
            <person name="Miranda-Saavedra D."/>
            <person name="Mourier T."/>
            <person name="Nagra H."/>
            <person name="Otto T.D."/>
            <person name="Rawlings N."/>
            <person name="Sanchez A."/>
            <person name="Sanders M."/>
            <person name="Subramaniam C."/>
            <person name="Tay Y."/>
            <person name="Dear P."/>
            <person name="Doerig C."/>
            <person name="Gruber A."/>
            <person name="Parkinson J."/>
            <person name="Shirley M."/>
            <person name="Wan K.L."/>
            <person name="Berriman M."/>
            <person name="Tomley F."/>
            <person name="Pain A."/>
        </authorList>
    </citation>
    <scope>NUCLEOTIDE SEQUENCE [LARGE SCALE GENOMIC DNA]</scope>
    <source>
        <strain evidence="1">Houghton</strain>
    </source>
</reference>
<evidence type="ECO:0000313" key="2">
    <source>
        <dbReference type="Proteomes" id="UP000018201"/>
    </source>
</evidence>
<dbReference type="VEuPathDB" id="ToxoDB:EPH_0052790"/>
<evidence type="ECO:0000313" key="1">
    <source>
        <dbReference type="EMBL" id="CDI85152.1"/>
    </source>
</evidence>